<evidence type="ECO:0000256" key="4">
    <source>
        <dbReference type="ARBA" id="ARBA00022448"/>
    </source>
</evidence>
<protein>
    <recommendedName>
        <fullName evidence="8">Trafficking protein particle complex subunit</fullName>
    </recommendedName>
</protein>
<keyword evidence="4 8" id="KW-0813">Transport</keyword>
<evidence type="ECO:0000256" key="7">
    <source>
        <dbReference type="ARBA" id="ARBA00023034"/>
    </source>
</evidence>
<dbReference type="InterPro" id="IPR024096">
    <property type="entry name" value="NO_sig/Golgi_transp_ligand-bd"/>
</dbReference>
<evidence type="ECO:0000256" key="8">
    <source>
        <dbReference type="PIRNR" id="PIRNR018293"/>
    </source>
</evidence>
<sequence>MNRNSATNTKRGAPDMAKLGETAFDQNDKVSAEFFALSYGALVRQLIDQLPQDEDVNSVNQQLEMIGQRIGARLVEEYSVRSGGPPCKTFTDCAESVTKIGLKMFLNVNATVSAVKDSADTFSIRFHDNPLNIFVELPPEKNMRERLWYSNVLCGVLKGALGLVGYQTDVHFMKDTLRGDPVNEITLRFIGKERETFVVDREGR</sequence>
<gene>
    <name evidence="9" type="ORF">ADEAN_000695600</name>
</gene>
<dbReference type="EMBL" id="LR877158">
    <property type="protein sequence ID" value="CAD2219451.1"/>
    <property type="molecule type" value="Genomic_DNA"/>
</dbReference>
<dbReference type="Gene3D" id="3.30.1380.20">
    <property type="entry name" value="Trafficking protein particle complex subunit 3"/>
    <property type="match status" value="1"/>
</dbReference>
<dbReference type="PANTHER" id="PTHR13048">
    <property type="entry name" value="TRAFFICKING PROTEIN PARTICLE COMPLEX SUBUNIT 3"/>
    <property type="match status" value="1"/>
</dbReference>
<evidence type="ECO:0000256" key="5">
    <source>
        <dbReference type="ARBA" id="ARBA00022824"/>
    </source>
</evidence>
<dbReference type="PIRSF" id="PIRSF018293">
    <property type="entry name" value="TRAPP_I_complex_Bet3"/>
    <property type="match status" value="1"/>
</dbReference>
<dbReference type="GO" id="GO:0005794">
    <property type="term" value="C:Golgi apparatus"/>
    <property type="evidence" value="ECO:0007669"/>
    <property type="project" value="UniProtKB-SubCell"/>
</dbReference>
<comment type="subcellular location">
    <subcellularLocation>
        <location evidence="2">Endoplasmic reticulum</location>
    </subcellularLocation>
    <subcellularLocation>
        <location evidence="1 8">Golgi apparatus</location>
        <location evidence="1 8">cis-Golgi network</location>
    </subcellularLocation>
</comment>
<keyword evidence="6 8" id="KW-0931">ER-Golgi transport</keyword>
<evidence type="ECO:0000256" key="6">
    <source>
        <dbReference type="ARBA" id="ARBA00022892"/>
    </source>
</evidence>
<dbReference type="VEuPathDB" id="TriTrypDB:ADEAN_000695600"/>
<evidence type="ECO:0000256" key="3">
    <source>
        <dbReference type="ARBA" id="ARBA00006218"/>
    </source>
</evidence>
<dbReference type="GO" id="GO:0005783">
    <property type="term" value="C:endoplasmic reticulum"/>
    <property type="evidence" value="ECO:0007669"/>
    <property type="project" value="UniProtKB-SubCell"/>
</dbReference>
<dbReference type="InterPro" id="IPR007194">
    <property type="entry name" value="TRAPP_component"/>
</dbReference>
<comment type="function">
    <text evidence="8">May play a role in vesicular transport from endoplasmic reticulum to Golgi.</text>
</comment>
<evidence type="ECO:0000256" key="1">
    <source>
        <dbReference type="ARBA" id="ARBA00004222"/>
    </source>
</evidence>
<keyword evidence="10" id="KW-1185">Reference proteome</keyword>
<organism evidence="9 10">
    <name type="scientific">Angomonas deanei</name>
    <dbReference type="NCBI Taxonomy" id="59799"/>
    <lineage>
        <taxon>Eukaryota</taxon>
        <taxon>Discoba</taxon>
        <taxon>Euglenozoa</taxon>
        <taxon>Kinetoplastea</taxon>
        <taxon>Metakinetoplastina</taxon>
        <taxon>Trypanosomatida</taxon>
        <taxon>Trypanosomatidae</taxon>
        <taxon>Strigomonadinae</taxon>
        <taxon>Angomonas</taxon>
    </lineage>
</organism>
<evidence type="ECO:0000313" key="9">
    <source>
        <dbReference type="EMBL" id="CAD2219451.1"/>
    </source>
</evidence>
<dbReference type="OrthoDB" id="10262857at2759"/>
<dbReference type="CDD" id="cd14942">
    <property type="entry name" value="TRAPPC3_bet3"/>
    <property type="match status" value="1"/>
</dbReference>
<dbReference type="GO" id="GO:0030008">
    <property type="term" value="C:TRAPP complex"/>
    <property type="evidence" value="ECO:0007669"/>
    <property type="project" value="InterPro"/>
</dbReference>
<dbReference type="AlphaFoldDB" id="A0A7G2CKJ3"/>
<comment type="similarity">
    <text evidence="3 8">Belongs to the TRAPP small subunits family. BET3 subfamily.</text>
</comment>
<evidence type="ECO:0000313" key="10">
    <source>
        <dbReference type="Proteomes" id="UP000515908"/>
    </source>
</evidence>
<dbReference type="InterPro" id="IPR016721">
    <property type="entry name" value="Bet3"/>
</dbReference>
<comment type="subunit">
    <text evidence="8">Homodimer.</text>
</comment>
<keyword evidence="7 8" id="KW-0333">Golgi apparatus</keyword>
<proteinExistence type="inferred from homology"/>
<reference evidence="9 10" key="1">
    <citation type="submission" date="2020-08" db="EMBL/GenBank/DDBJ databases">
        <authorList>
            <person name="Newling K."/>
            <person name="Davey J."/>
            <person name="Forrester S."/>
        </authorList>
    </citation>
    <scope>NUCLEOTIDE SEQUENCE [LARGE SCALE GENOMIC DNA]</scope>
    <source>
        <strain evidence="10">Crithidia deanei Carvalho (ATCC PRA-265)</strain>
    </source>
</reference>
<name>A0A7G2CKJ3_9TRYP</name>
<keyword evidence="5" id="KW-0256">Endoplasmic reticulum</keyword>
<dbReference type="Pfam" id="PF04051">
    <property type="entry name" value="TRAPP"/>
    <property type="match status" value="1"/>
</dbReference>
<accession>A0A7G2CKJ3</accession>
<dbReference type="Proteomes" id="UP000515908">
    <property type="component" value="Chromosome 14"/>
</dbReference>
<dbReference type="SUPFAM" id="SSF111126">
    <property type="entry name" value="Ligand-binding domain in the NO signalling and Golgi transport"/>
    <property type="match status" value="1"/>
</dbReference>
<dbReference type="GO" id="GO:0048193">
    <property type="term" value="P:Golgi vesicle transport"/>
    <property type="evidence" value="ECO:0007669"/>
    <property type="project" value="InterPro"/>
</dbReference>
<evidence type="ECO:0000256" key="2">
    <source>
        <dbReference type="ARBA" id="ARBA00004240"/>
    </source>
</evidence>